<evidence type="ECO:0000313" key="5">
    <source>
        <dbReference type="Proteomes" id="UP000053890"/>
    </source>
</evidence>
<dbReference type="Proteomes" id="UP000053890">
    <property type="component" value="Unassembled WGS sequence"/>
</dbReference>
<dbReference type="InterPro" id="IPR041680">
    <property type="entry name" value="PH_8"/>
</dbReference>
<reference evidence="4 5" key="1">
    <citation type="journal article" date="2015" name="Front. Microbiol.">
        <title>Genome sequence of the plant growth promoting endophytic yeast Rhodotorula graminis WP1.</title>
        <authorList>
            <person name="Firrincieli A."/>
            <person name="Otillar R."/>
            <person name="Salamov A."/>
            <person name="Schmutz J."/>
            <person name="Khan Z."/>
            <person name="Redman R.S."/>
            <person name="Fleck N.D."/>
            <person name="Lindquist E."/>
            <person name="Grigoriev I.V."/>
            <person name="Doty S.L."/>
        </authorList>
    </citation>
    <scope>NUCLEOTIDE SEQUENCE [LARGE SCALE GENOMIC DNA]</scope>
    <source>
        <strain evidence="4 5">WP1</strain>
    </source>
</reference>
<evidence type="ECO:0000256" key="1">
    <source>
        <dbReference type="ARBA" id="ARBA00008842"/>
    </source>
</evidence>
<dbReference type="InterPro" id="IPR011993">
    <property type="entry name" value="PH-like_dom_sf"/>
</dbReference>
<accession>A0A0P9FD55</accession>
<dbReference type="Pfam" id="PF15409">
    <property type="entry name" value="PH_8"/>
    <property type="match status" value="1"/>
</dbReference>
<comment type="similarity">
    <text evidence="1">Belongs to the OSBP family.</text>
</comment>
<dbReference type="InterPro" id="IPR001849">
    <property type="entry name" value="PH_domain"/>
</dbReference>
<evidence type="ECO:0000256" key="2">
    <source>
        <dbReference type="SAM" id="MobiDB-lite"/>
    </source>
</evidence>
<dbReference type="STRING" id="578459.A0A0P9FD55"/>
<dbReference type="GeneID" id="28973957"/>
<dbReference type="Gene3D" id="2.30.29.30">
    <property type="entry name" value="Pleckstrin-homology domain (PH domain)/Phosphotyrosine-binding domain (PTB)"/>
    <property type="match status" value="1"/>
</dbReference>
<evidence type="ECO:0000313" key="4">
    <source>
        <dbReference type="EMBL" id="KPV73666.1"/>
    </source>
</evidence>
<dbReference type="RefSeq" id="XP_018269715.1">
    <property type="nucleotide sequence ID" value="XM_018413508.1"/>
</dbReference>
<sequence length="329" mass="34308">MSSLVPPLNLRPRSSTTAAHQAPPPSSPAPAPPAAAQLGDAHDPAATAGGVVMEGYLLKKKRKKLQGMIRRYFRLAGNGALSYAFNPTSPLRDSIFVSLAFISASRKHRTFHIDGGTSVYHCKALTLDDFDKWAAALKQFIPVAQVPSGDAEHARGLVSNLRGVNLGGSSAPQRDEAVEKVLDALGKLNQPIADIEMLANELRQADPSQNQAPQPQPQQHLVPPAQGSPQHSQSNGGSKFRFLGKRSNSTSAPSGARSPSFSGSPGGAHGQPQPLNLNVGAPSSSVSGTTMLSSSPTFDDAFDNKPSSASSSSQGNDALLRQLSGAVAT</sequence>
<dbReference type="AlphaFoldDB" id="A0A0P9FD55"/>
<feature type="domain" description="PH" evidence="3">
    <location>
        <begin position="50"/>
        <end position="142"/>
    </location>
</feature>
<dbReference type="PROSITE" id="PS50003">
    <property type="entry name" value="PH_DOMAIN"/>
    <property type="match status" value="1"/>
</dbReference>
<feature type="compositionally biased region" description="Low complexity" evidence="2">
    <location>
        <begin position="205"/>
        <end position="225"/>
    </location>
</feature>
<dbReference type="SUPFAM" id="SSF50729">
    <property type="entry name" value="PH domain-like"/>
    <property type="match status" value="1"/>
</dbReference>
<name>A0A0P9FD55_RHOGW</name>
<organism evidence="4 5">
    <name type="scientific">Rhodotorula graminis (strain WP1)</name>
    <dbReference type="NCBI Taxonomy" id="578459"/>
    <lineage>
        <taxon>Eukaryota</taxon>
        <taxon>Fungi</taxon>
        <taxon>Dikarya</taxon>
        <taxon>Basidiomycota</taxon>
        <taxon>Pucciniomycotina</taxon>
        <taxon>Microbotryomycetes</taxon>
        <taxon>Sporidiobolales</taxon>
        <taxon>Sporidiobolaceae</taxon>
        <taxon>Rhodotorula</taxon>
    </lineage>
</organism>
<feature type="compositionally biased region" description="Pro residues" evidence="2">
    <location>
        <begin position="22"/>
        <end position="33"/>
    </location>
</feature>
<dbReference type="OrthoDB" id="3235570at2759"/>
<dbReference type="SMART" id="SM00233">
    <property type="entry name" value="PH"/>
    <property type="match status" value="1"/>
</dbReference>
<feature type="region of interest" description="Disordered" evidence="2">
    <location>
        <begin position="205"/>
        <end position="329"/>
    </location>
</feature>
<feature type="non-terminal residue" evidence="4">
    <location>
        <position position="329"/>
    </location>
</feature>
<proteinExistence type="inferred from homology"/>
<feature type="region of interest" description="Disordered" evidence="2">
    <location>
        <begin position="1"/>
        <end position="41"/>
    </location>
</feature>
<evidence type="ECO:0000259" key="3">
    <source>
        <dbReference type="PROSITE" id="PS50003"/>
    </source>
</evidence>
<keyword evidence="5" id="KW-1185">Reference proteome</keyword>
<dbReference type="GO" id="GO:0006869">
    <property type="term" value="P:lipid transport"/>
    <property type="evidence" value="ECO:0007669"/>
    <property type="project" value="UniProtKB-ARBA"/>
</dbReference>
<feature type="compositionally biased region" description="Polar residues" evidence="2">
    <location>
        <begin position="227"/>
        <end position="237"/>
    </location>
</feature>
<gene>
    <name evidence="4" type="ORF">RHOBADRAFT_38265</name>
</gene>
<feature type="compositionally biased region" description="Polar residues" evidence="2">
    <location>
        <begin position="246"/>
        <end position="263"/>
    </location>
</feature>
<protein>
    <recommendedName>
        <fullName evidence="3">PH domain-containing protein</fullName>
    </recommendedName>
</protein>
<feature type="compositionally biased region" description="Low complexity" evidence="2">
    <location>
        <begin position="283"/>
        <end position="295"/>
    </location>
</feature>
<dbReference type="EMBL" id="KQ474082">
    <property type="protein sequence ID" value="KPV73666.1"/>
    <property type="molecule type" value="Genomic_DNA"/>
</dbReference>